<keyword evidence="3" id="KW-0548">Nucleotidyltransferase</keyword>
<comment type="caution">
    <text evidence="9">The sequence shown here is derived from an EMBL/GenBank/DDBJ whole genome shotgun (WGS) entry which is preliminary data.</text>
</comment>
<name>A0A553CU70_9FLAO</name>
<protein>
    <submittedName>
        <fullName evidence="9">Nucleotidyltransferase family protein</fullName>
    </submittedName>
</protein>
<keyword evidence="7" id="KW-0460">Magnesium</keyword>
<dbReference type="OrthoDB" id="9809668at2"/>
<keyword evidence="6" id="KW-0067">ATP-binding</keyword>
<dbReference type="Proteomes" id="UP000318585">
    <property type="component" value="Unassembled WGS sequence"/>
</dbReference>
<evidence type="ECO:0000313" key="10">
    <source>
        <dbReference type="Proteomes" id="UP000318585"/>
    </source>
</evidence>
<dbReference type="Pfam" id="PF18765">
    <property type="entry name" value="Polbeta"/>
    <property type="match status" value="1"/>
</dbReference>
<keyword evidence="2 9" id="KW-0808">Transferase</keyword>
<accession>A0A553CU70</accession>
<evidence type="ECO:0000256" key="1">
    <source>
        <dbReference type="ARBA" id="ARBA00001946"/>
    </source>
</evidence>
<evidence type="ECO:0000259" key="8">
    <source>
        <dbReference type="Pfam" id="PF18765"/>
    </source>
</evidence>
<evidence type="ECO:0000256" key="7">
    <source>
        <dbReference type="ARBA" id="ARBA00022842"/>
    </source>
</evidence>
<dbReference type="AlphaFoldDB" id="A0A553CU70"/>
<feature type="domain" description="Polymerase beta nucleotidyltransferase" evidence="8">
    <location>
        <begin position="22"/>
        <end position="93"/>
    </location>
</feature>
<evidence type="ECO:0000256" key="2">
    <source>
        <dbReference type="ARBA" id="ARBA00022679"/>
    </source>
</evidence>
<evidence type="ECO:0000313" key="9">
    <source>
        <dbReference type="EMBL" id="TRX24005.1"/>
    </source>
</evidence>
<evidence type="ECO:0000256" key="4">
    <source>
        <dbReference type="ARBA" id="ARBA00022723"/>
    </source>
</evidence>
<keyword evidence="4" id="KW-0479">Metal-binding</keyword>
<organism evidence="9 10">
    <name type="scientific">Flavobacterium franklandianum</name>
    <dbReference type="NCBI Taxonomy" id="2594430"/>
    <lineage>
        <taxon>Bacteria</taxon>
        <taxon>Pseudomonadati</taxon>
        <taxon>Bacteroidota</taxon>
        <taxon>Flavobacteriia</taxon>
        <taxon>Flavobacteriales</taxon>
        <taxon>Flavobacteriaceae</taxon>
        <taxon>Flavobacterium</taxon>
    </lineage>
</organism>
<reference evidence="9 10" key="1">
    <citation type="submission" date="2019-07" db="EMBL/GenBank/DDBJ databases">
        <title>Novel species of Flavobacterium.</title>
        <authorList>
            <person name="Liu Q."/>
            <person name="Xin Y.-H."/>
        </authorList>
    </citation>
    <scope>NUCLEOTIDE SEQUENCE [LARGE SCALE GENOMIC DNA]</scope>
    <source>
        <strain evidence="9 10">LB3P56</strain>
    </source>
</reference>
<dbReference type="EMBL" id="VJZR01000001">
    <property type="protein sequence ID" value="TRX24005.1"/>
    <property type="molecule type" value="Genomic_DNA"/>
</dbReference>
<dbReference type="GO" id="GO:0005524">
    <property type="term" value="F:ATP binding"/>
    <property type="evidence" value="ECO:0007669"/>
    <property type="project" value="UniProtKB-KW"/>
</dbReference>
<dbReference type="Gene3D" id="3.30.460.10">
    <property type="entry name" value="Beta Polymerase, domain 2"/>
    <property type="match status" value="1"/>
</dbReference>
<dbReference type="RefSeq" id="WP_143390826.1">
    <property type="nucleotide sequence ID" value="NZ_VJZQ01000014.1"/>
</dbReference>
<gene>
    <name evidence="9" type="ORF">FNW17_02180</name>
</gene>
<keyword evidence="5" id="KW-0547">Nucleotide-binding</keyword>
<dbReference type="CDD" id="cd05403">
    <property type="entry name" value="NT_KNTase_like"/>
    <property type="match status" value="1"/>
</dbReference>
<dbReference type="GO" id="GO:0016779">
    <property type="term" value="F:nucleotidyltransferase activity"/>
    <property type="evidence" value="ECO:0007669"/>
    <property type="project" value="UniProtKB-KW"/>
</dbReference>
<dbReference type="SUPFAM" id="SSF81301">
    <property type="entry name" value="Nucleotidyltransferase"/>
    <property type="match status" value="1"/>
</dbReference>
<sequence length="98" mass="11386">MTTKENILYQLKLHRPELSKFGISAIGLFGSYARNEQSEKSDIDLLVDFEPDQENFDNYMAIYDVFEKIFKNEKIEMVTKNGLSPYIGPKILNEVVYV</sequence>
<dbReference type="InterPro" id="IPR041633">
    <property type="entry name" value="Polbeta"/>
</dbReference>
<keyword evidence="10" id="KW-1185">Reference proteome</keyword>
<evidence type="ECO:0000256" key="6">
    <source>
        <dbReference type="ARBA" id="ARBA00022840"/>
    </source>
</evidence>
<dbReference type="GO" id="GO:0046872">
    <property type="term" value="F:metal ion binding"/>
    <property type="evidence" value="ECO:0007669"/>
    <property type="project" value="UniProtKB-KW"/>
</dbReference>
<dbReference type="PANTHER" id="PTHR33571:SF14">
    <property type="entry name" value="PROTEIN ADENYLYLTRANSFERASE MJ0435-RELATED"/>
    <property type="match status" value="1"/>
</dbReference>
<proteinExistence type="predicted"/>
<evidence type="ECO:0000256" key="3">
    <source>
        <dbReference type="ARBA" id="ARBA00022695"/>
    </source>
</evidence>
<dbReference type="InterPro" id="IPR052038">
    <property type="entry name" value="Type-VII_TA_antitoxin"/>
</dbReference>
<evidence type="ECO:0000256" key="5">
    <source>
        <dbReference type="ARBA" id="ARBA00022741"/>
    </source>
</evidence>
<dbReference type="PANTHER" id="PTHR33571">
    <property type="entry name" value="SSL8005 PROTEIN"/>
    <property type="match status" value="1"/>
</dbReference>
<comment type="cofactor">
    <cofactor evidence="1">
        <name>Mg(2+)</name>
        <dbReference type="ChEBI" id="CHEBI:18420"/>
    </cofactor>
</comment>
<dbReference type="InterPro" id="IPR043519">
    <property type="entry name" value="NT_sf"/>
</dbReference>